<protein>
    <submittedName>
        <fullName evidence="1">Uncharacterized protein</fullName>
    </submittedName>
</protein>
<proteinExistence type="predicted"/>
<sequence length="148" mass="15600">MESADVAAGAEAAPGIAAEAEKDADSSAEQPQRTSTPPVISGMRMSSTILVYVDLRAAMAAGLEFWRSENGVVLSEGDENGLVPIKFFKRVEERTRGGGGRVVVRDGQVVAEVEERGGGGWGRGRGRGRGRGGVRERSGYFEDLDGTS</sequence>
<gene>
    <name evidence="1" type="ORF">H2199_007488</name>
</gene>
<accession>A0ACC2YPN8</accession>
<dbReference type="EMBL" id="JAPDRP010000023">
    <property type="protein sequence ID" value="KAJ9637202.1"/>
    <property type="molecule type" value="Genomic_DNA"/>
</dbReference>
<name>A0ACC2YPN8_9PEZI</name>
<organism evidence="1 2">
    <name type="scientific">Coniosporium tulheliwenetii</name>
    <dbReference type="NCBI Taxonomy" id="3383036"/>
    <lineage>
        <taxon>Eukaryota</taxon>
        <taxon>Fungi</taxon>
        <taxon>Dikarya</taxon>
        <taxon>Ascomycota</taxon>
        <taxon>Pezizomycotina</taxon>
        <taxon>Dothideomycetes</taxon>
        <taxon>Dothideomycetes incertae sedis</taxon>
        <taxon>Coniosporium</taxon>
    </lineage>
</organism>
<keyword evidence="2" id="KW-1185">Reference proteome</keyword>
<evidence type="ECO:0000313" key="2">
    <source>
        <dbReference type="Proteomes" id="UP001172680"/>
    </source>
</evidence>
<evidence type="ECO:0000313" key="1">
    <source>
        <dbReference type="EMBL" id="KAJ9637202.1"/>
    </source>
</evidence>
<reference evidence="1" key="1">
    <citation type="submission" date="2022-10" db="EMBL/GenBank/DDBJ databases">
        <title>Culturing micro-colonial fungi from biological soil crusts in the Mojave desert and describing Neophaeococcomyces mojavensis, and introducing the new genera and species Taxawa tesnikishii.</title>
        <authorList>
            <person name="Kurbessoian T."/>
            <person name="Stajich J.E."/>
        </authorList>
    </citation>
    <scope>NUCLEOTIDE SEQUENCE</scope>
    <source>
        <strain evidence="1">JES_115</strain>
    </source>
</reference>
<comment type="caution">
    <text evidence="1">The sequence shown here is derived from an EMBL/GenBank/DDBJ whole genome shotgun (WGS) entry which is preliminary data.</text>
</comment>
<dbReference type="Proteomes" id="UP001172680">
    <property type="component" value="Unassembled WGS sequence"/>
</dbReference>